<evidence type="ECO:0000256" key="2">
    <source>
        <dbReference type="ARBA" id="ARBA00022448"/>
    </source>
</evidence>
<accession>A0A517MSG6</accession>
<comment type="similarity">
    <text evidence="7">Belongs to the binding-protein-dependent transport system permease family.</text>
</comment>
<dbReference type="PANTHER" id="PTHR43744:SF12">
    <property type="entry name" value="ABC TRANSPORTER PERMEASE PROTEIN MG189-RELATED"/>
    <property type="match status" value="1"/>
</dbReference>
<dbReference type="KEGG" id="amob:HG15A2_10040"/>
<dbReference type="InterPro" id="IPR000515">
    <property type="entry name" value="MetI-like"/>
</dbReference>
<organism evidence="9 10">
    <name type="scientific">Adhaeretor mobilis</name>
    <dbReference type="NCBI Taxonomy" id="1930276"/>
    <lineage>
        <taxon>Bacteria</taxon>
        <taxon>Pseudomonadati</taxon>
        <taxon>Planctomycetota</taxon>
        <taxon>Planctomycetia</taxon>
        <taxon>Pirellulales</taxon>
        <taxon>Lacipirellulaceae</taxon>
        <taxon>Adhaeretor</taxon>
    </lineage>
</organism>
<feature type="transmembrane region" description="Helical" evidence="7">
    <location>
        <begin position="188"/>
        <end position="213"/>
    </location>
</feature>
<dbReference type="Pfam" id="PF00528">
    <property type="entry name" value="BPD_transp_1"/>
    <property type="match status" value="1"/>
</dbReference>
<dbReference type="GO" id="GO:0005886">
    <property type="term" value="C:plasma membrane"/>
    <property type="evidence" value="ECO:0007669"/>
    <property type="project" value="UniProtKB-SubCell"/>
</dbReference>
<keyword evidence="2 7" id="KW-0813">Transport</keyword>
<feature type="transmembrane region" description="Helical" evidence="7">
    <location>
        <begin position="112"/>
        <end position="133"/>
    </location>
</feature>
<feature type="transmembrane region" description="Helical" evidence="7">
    <location>
        <begin position="20"/>
        <end position="38"/>
    </location>
</feature>
<name>A0A517MSG6_9BACT</name>
<dbReference type="Gene3D" id="1.10.3720.10">
    <property type="entry name" value="MetI-like"/>
    <property type="match status" value="1"/>
</dbReference>
<proteinExistence type="inferred from homology"/>
<dbReference type="PROSITE" id="PS50928">
    <property type="entry name" value="ABC_TM1"/>
    <property type="match status" value="1"/>
</dbReference>
<dbReference type="InterPro" id="IPR035906">
    <property type="entry name" value="MetI-like_sf"/>
</dbReference>
<dbReference type="EMBL" id="CP036263">
    <property type="protein sequence ID" value="QDS97737.1"/>
    <property type="molecule type" value="Genomic_DNA"/>
</dbReference>
<dbReference type="CDD" id="cd06261">
    <property type="entry name" value="TM_PBP2"/>
    <property type="match status" value="1"/>
</dbReference>
<keyword evidence="6 7" id="KW-0472">Membrane</keyword>
<feature type="transmembrane region" description="Helical" evidence="7">
    <location>
        <begin position="76"/>
        <end position="100"/>
    </location>
</feature>
<feature type="domain" description="ABC transmembrane type-1" evidence="8">
    <location>
        <begin position="77"/>
        <end position="267"/>
    </location>
</feature>
<dbReference type="SUPFAM" id="SSF161098">
    <property type="entry name" value="MetI-like"/>
    <property type="match status" value="1"/>
</dbReference>
<protein>
    <submittedName>
        <fullName evidence="9">L-arabinose transport system permease protein AraQ</fullName>
    </submittedName>
</protein>
<reference evidence="9 10" key="1">
    <citation type="submission" date="2019-02" db="EMBL/GenBank/DDBJ databases">
        <title>Deep-cultivation of Planctomycetes and their phenomic and genomic characterization uncovers novel biology.</title>
        <authorList>
            <person name="Wiegand S."/>
            <person name="Jogler M."/>
            <person name="Boedeker C."/>
            <person name="Pinto D."/>
            <person name="Vollmers J."/>
            <person name="Rivas-Marin E."/>
            <person name="Kohn T."/>
            <person name="Peeters S.H."/>
            <person name="Heuer A."/>
            <person name="Rast P."/>
            <person name="Oberbeckmann S."/>
            <person name="Bunk B."/>
            <person name="Jeske O."/>
            <person name="Meyerdierks A."/>
            <person name="Storesund J.E."/>
            <person name="Kallscheuer N."/>
            <person name="Luecker S."/>
            <person name="Lage O.M."/>
            <person name="Pohl T."/>
            <person name="Merkel B.J."/>
            <person name="Hornburger P."/>
            <person name="Mueller R.-W."/>
            <person name="Bruemmer F."/>
            <person name="Labrenz M."/>
            <person name="Spormann A.M."/>
            <person name="Op den Camp H."/>
            <person name="Overmann J."/>
            <person name="Amann R."/>
            <person name="Jetten M.S.M."/>
            <person name="Mascher T."/>
            <person name="Medema M.H."/>
            <person name="Devos D.P."/>
            <person name="Kaster A.-K."/>
            <person name="Ovreas L."/>
            <person name="Rohde M."/>
            <person name="Galperin M.Y."/>
            <person name="Jogler C."/>
        </authorList>
    </citation>
    <scope>NUCLEOTIDE SEQUENCE [LARGE SCALE GENOMIC DNA]</scope>
    <source>
        <strain evidence="9 10">HG15A2</strain>
    </source>
</reference>
<evidence type="ECO:0000256" key="6">
    <source>
        <dbReference type="ARBA" id="ARBA00023136"/>
    </source>
</evidence>
<evidence type="ECO:0000256" key="1">
    <source>
        <dbReference type="ARBA" id="ARBA00004651"/>
    </source>
</evidence>
<dbReference type="AlphaFoldDB" id="A0A517MSG6"/>
<feature type="transmembrane region" description="Helical" evidence="7">
    <location>
        <begin position="145"/>
        <end position="167"/>
    </location>
</feature>
<evidence type="ECO:0000256" key="5">
    <source>
        <dbReference type="ARBA" id="ARBA00022989"/>
    </source>
</evidence>
<keyword evidence="3" id="KW-1003">Cell membrane</keyword>
<keyword evidence="10" id="KW-1185">Reference proteome</keyword>
<evidence type="ECO:0000259" key="8">
    <source>
        <dbReference type="PROSITE" id="PS50928"/>
    </source>
</evidence>
<evidence type="ECO:0000256" key="3">
    <source>
        <dbReference type="ARBA" id="ARBA00022475"/>
    </source>
</evidence>
<evidence type="ECO:0000313" key="9">
    <source>
        <dbReference type="EMBL" id="QDS97737.1"/>
    </source>
</evidence>
<gene>
    <name evidence="9" type="primary">araQ</name>
    <name evidence="9" type="ORF">HG15A2_10040</name>
</gene>
<dbReference type="GO" id="GO:0055085">
    <property type="term" value="P:transmembrane transport"/>
    <property type="evidence" value="ECO:0007669"/>
    <property type="project" value="InterPro"/>
</dbReference>
<dbReference type="PANTHER" id="PTHR43744">
    <property type="entry name" value="ABC TRANSPORTER PERMEASE PROTEIN MG189-RELATED-RELATED"/>
    <property type="match status" value="1"/>
</dbReference>
<feature type="transmembrane region" description="Helical" evidence="7">
    <location>
        <begin position="248"/>
        <end position="267"/>
    </location>
</feature>
<keyword evidence="5 7" id="KW-1133">Transmembrane helix</keyword>
<evidence type="ECO:0000256" key="4">
    <source>
        <dbReference type="ARBA" id="ARBA00022692"/>
    </source>
</evidence>
<evidence type="ECO:0000256" key="7">
    <source>
        <dbReference type="RuleBase" id="RU363032"/>
    </source>
</evidence>
<evidence type="ECO:0000313" key="10">
    <source>
        <dbReference type="Proteomes" id="UP000319852"/>
    </source>
</evidence>
<sequence length="282" mass="31241">MKSNAMNDNHETSSNIAGKVLVVLATALFAIPLVWMVLTSLKTPEQIANAPYSWWPSPLRWENYREAVSAMPFLRYLVNTLVLCLGSVAGTLFSCTLAAYAFARLRFPGRNLLFAVLIATMLLPWQVTMAPRFLLIRELGLYDSLGALIAPTFLGNAFYIFLLRQFFLTIPQDMIEAARMDGASELGILWRIALPLARPALATVALLQFVAAWNNYGGPLLYLNDPQHFPLAYGLERFVSSHSTQTHLLMAAAVLFTLPIVAAFFLAQRLFLRGIATTGLKG</sequence>
<dbReference type="Proteomes" id="UP000319852">
    <property type="component" value="Chromosome"/>
</dbReference>
<comment type="subcellular location">
    <subcellularLocation>
        <location evidence="1 7">Cell membrane</location>
        <topology evidence="1 7">Multi-pass membrane protein</topology>
    </subcellularLocation>
</comment>
<keyword evidence="4 7" id="KW-0812">Transmembrane</keyword>